<feature type="compositionally biased region" description="Polar residues" evidence="1">
    <location>
        <begin position="11"/>
        <end position="20"/>
    </location>
</feature>
<feature type="compositionally biased region" description="Polar residues" evidence="1">
    <location>
        <begin position="38"/>
        <end position="49"/>
    </location>
</feature>
<evidence type="ECO:0000313" key="3">
    <source>
        <dbReference type="Proteomes" id="UP001516390"/>
    </source>
</evidence>
<sequence>MPASPARRSTRWQTNITSWRSGKRRIPVPTDDGPFPTQPATSSVPASSRQLHHHTMTTSFPRFLPLLVSLVLAASSSAIPTARASRTETTCRQTHITTLPLKETGYYLTTVAQIHGRSLSMIVDTGSEGSLLTPDAIGRLHLTPNEEDATIISGPDGRGHVVPTIQLAAITLGQLTYRHPVLPLGALPGFPAIQPPVLGLIGMDLLGHYDLDLDLPHHKLSLWDIRSSSILCRHPPFWSTPGQRLTSQRIRNRFFIPFTLDGQKGLALIDSGARSHIISRDFVHKLGITKEELDRDPGGTSAGIGDREHRYHWHRFNRLTLGGQTQLHPVLTVTSLHEQADMLLGADWLIHHQLWLSAGPEGAVFIQKP</sequence>
<evidence type="ECO:0000256" key="1">
    <source>
        <dbReference type="SAM" id="MobiDB-lite"/>
    </source>
</evidence>
<dbReference type="CDD" id="cd05483">
    <property type="entry name" value="retropepsin_like_bacteria"/>
    <property type="match status" value="2"/>
</dbReference>
<comment type="caution">
    <text evidence="2">The sequence shown here is derived from an EMBL/GenBank/DDBJ whole genome shotgun (WGS) entry which is preliminary data.</text>
</comment>
<proteinExistence type="predicted"/>
<dbReference type="SUPFAM" id="SSF50630">
    <property type="entry name" value="Acid proteases"/>
    <property type="match status" value="2"/>
</dbReference>
<name>A0ABR5ZN06_9PROT</name>
<dbReference type="EMBL" id="NWUS01000001">
    <property type="protein sequence ID" value="MBA5725640.1"/>
    <property type="molecule type" value="Genomic_DNA"/>
</dbReference>
<dbReference type="InterPro" id="IPR021109">
    <property type="entry name" value="Peptidase_aspartic_dom_sf"/>
</dbReference>
<keyword evidence="3" id="KW-1185">Reference proteome</keyword>
<protein>
    <recommendedName>
        <fullName evidence="4">Peptidase A2 domain-containing protein</fullName>
    </recommendedName>
</protein>
<dbReference type="Proteomes" id="UP001516390">
    <property type="component" value="Unassembled WGS sequence"/>
</dbReference>
<accession>A0ABR5ZN06</accession>
<evidence type="ECO:0000313" key="2">
    <source>
        <dbReference type="EMBL" id="MBA5725640.1"/>
    </source>
</evidence>
<organism evidence="2 3">
    <name type="scientific">Bombella favorum</name>
    <dbReference type="NCBI Taxonomy" id="2039164"/>
    <lineage>
        <taxon>Bacteria</taxon>
        <taxon>Pseudomonadati</taxon>
        <taxon>Pseudomonadota</taxon>
        <taxon>Alphaproteobacteria</taxon>
        <taxon>Acetobacterales</taxon>
        <taxon>Acetobacteraceae</taxon>
        <taxon>Bombella</taxon>
    </lineage>
</organism>
<evidence type="ECO:0008006" key="4">
    <source>
        <dbReference type="Google" id="ProtNLM"/>
    </source>
</evidence>
<feature type="region of interest" description="Disordered" evidence="1">
    <location>
        <begin position="1"/>
        <end position="52"/>
    </location>
</feature>
<dbReference type="InterPro" id="IPR034122">
    <property type="entry name" value="Retropepsin-like_bacterial"/>
</dbReference>
<dbReference type="Pfam" id="PF13650">
    <property type="entry name" value="Asp_protease_2"/>
    <property type="match status" value="2"/>
</dbReference>
<dbReference type="Gene3D" id="2.40.70.10">
    <property type="entry name" value="Acid Proteases"/>
    <property type="match status" value="2"/>
</dbReference>
<reference evidence="2 3" key="1">
    <citation type="submission" date="2017-09" db="EMBL/GenBank/DDBJ databases">
        <authorList>
            <person name="Jakob F."/>
        </authorList>
    </citation>
    <scope>NUCLEOTIDE SEQUENCE [LARGE SCALE GENOMIC DNA]</scope>
    <source>
        <strain evidence="2 3">TMW 2.1880</strain>
    </source>
</reference>
<gene>
    <name evidence="2" type="ORF">CPA57_05040</name>
</gene>